<accession>A0ABZ0HUZ3</accession>
<evidence type="ECO:0000313" key="3">
    <source>
        <dbReference type="EMBL" id="WOJ90635.1"/>
    </source>
</evidence>
<keyword evidence="3" id="KW-0396">Initiation factor</keyword>
<sequence length="104" mass="10929">MSETKNPADHTLSVAPTKTLSLKRPVEAGIVRQSFSHGRTKAVVVEKVKRRAVTVGEAHPPRETGRARDSCAAARAHRRAAASAGQGPRPQTSAARPLASSCAP</sequence>
<name>A0ABZ0HUZ3_9HYPH</name>
<organism evidence="3 4">
    <name type="scientific">Methylocapsa polymorpha</name>
    <dbReference type="NCBI Taxonomy" id="3080828"/>
    <lineage>
        <taxon>Bacteria</taxon>
        <taxon>Pseudomonadati</taxon>
        <taxon>Pseudomonadota</taxon>
        <taxon>Alphaproteobacteria</taxon>
        <taxon>Hyphomicrobiales</taxon>
        <taxon>Beijerinckiaceae</taxon>
        <taxon>Methylocapsa</taxon>
    </lineage>
</organism>
<feature type="compositionally biased region" description="Basic and acidic residues" evidence="1">
    <location>
        <begin position="59"/>
        <end position="69"/>
    </location>
</feature>
<feature type="region of interest" description="Disordered" evidence="1">
    <location>
        <begin position="55"/>
        <end position="104"/>
    </location>
</feature>
<evidence type="ECO:0000256" key="1">
    <source>
        <dbReference type="SAM" id="MobiDB-lite"/>
    </source>
</evidence>
<dbReference type="InterPro" id="IPR013575">
    <property type="entry name" value="IF2_assoc_dom_bac"/>
</dbReference>
<gene>
    <name evidence="3" type="ORF">RZS28_04910</name>
</gene>
<evidence type="ECO:0000259" key="2">
    <source>
        <dbReference type="Pfam" id="PF08364"/>
    </source>
</evidence>
<protein>
    <submittedName>
        <fullName evidence="3">Translation initiation factor IF-2 associated domain-containing protein</fullName>
    </submittedName>
</protein>
<dbReference type="GO" id="GO:0003743">
    <property type="term" value="F:translation initiation factor activity"/>
    <property type="evidence" value="ECO:0007669"/>
    <property type="project" value="UniProtKB-KW"/>
</dbReference>
<feature type="domain" description="Initiation factor 2 associated" evidence="2">
    <location>
        <begin position="18"/>
        <end position="52"/>
    </location>
</feature>
<reference evidence="3 4" key="1">
    <citation type="submission" date="2023-10" db="EMBL/GenBank/DDBJ databases">
        <title>Novel methanotroph of the genus Methylocapsa from a subarctic wetland.</title>
        <authorList>
            <person name="Belova S.E."/>
            <person name="Oshkin I.Y."/>
            <person name="Miroshnikov K."/>
            <person name="Dedysh S.N."/>
        </authorList>
    </citation>
    <scope>NUCLEOTIDE SEQUENCE [LARGE SCALE GENOMIC DNA]</scope>
    <source>
        <strain evidence="3 4">RX1</strain>
    </source>
</reference>
<dbReference type="Proteomes" id="UP001626536">
    <property type="component" value="Chromosome"/>
</dbReference>
<keyword evidence="3" id="KW-0648">Protein biosynthesis</keyword>
<dbReference type="EMBL" id="CP136862">
    <property type="protein sequence ID" value="WOJ90635.1"/>
    <property type="molecule type" value="Genomic_DNA"/>
</dbReference>
<evidence type="ECO:0000313" key="4">
    <source>
        <dbReference type="Proteomes" id="UP001626536"/>
    </source>
</evidence>
<dbReference type="Pfam" id="PF08364">
    <property type="entry name" value="IF2_assoc"/>
    <property type="match status" value="1"/>
</dbReference>
<keyword evidence="4" id="KW-1185">Reference proteome</keyword>
<proteinExistence type="predicted"/>